<evidence type="ECO:0000256" key="5">
    <source>
        <dbReference type="ARBA" id="ARBA00022833"/>
    </source>
</evidence>
<dbReference type="OrthoDB" id="9804698at2"/>
<proteinExistence type="inferred from homology"/>
<evidence type="ECO:0000256" key="1">
    <source>
        <dbReference type="ARBA" id="ARBA00005061"/>
    </source>
</evidence>
<protein>
    <recommendedName>
        <fullName evidence="3 8">6-carboxy-5,6,7,8-tetrahydropterin synthase</fullName>
        <ecNumber evidence="8">4.-.-.-</ecNumber>
    </recommendedName>
</protein>
<dbReference type="AlphaFoldDB" id="G0IUI5"/>
<feature type="binding site" evidence="10">
    <location>
        <position position="42"/>
    </location>
    <ligand>
        <name>Zn(2+)</name>
        <dbReference type="ChEBI" id="CHEBI:29105"/>
    </ligand>
</feature>
<dbReference type="Gene3D" id="3.30.479.10">
    <property type="entry name" value="6-pyruvoyl tetrahydropterin synthase/QueD"/>
    <property type="match status" value="1"/>
</dbReference>
<gene>
    <name evidence="11" type="ordered locus">Cycma_0976</name>
</gene>
<dbReference type="STRING" id="880070.Cycma_0976"/>
<dbReference type="EMBL" id="CP002955">
    <property type="protein sequence ID" value="AEL24748.1"/>
    <property type="molecule type" value="Genomic_DNA"/>
</dbReference>
<dbReference type="PIRSF" id="PIRSF006113">
    <property type="entry name" value="PTP_synth"/>
    <property type="match status" value="1"/>
</dbReference>
<feature type="active site" description="Charge relay system" evidence="9">
    <location>
        <position position="125"/>
    </location>
</feature>
<sequence length="136" mass="16010">MKIAIYRKEHFNAAHRLHNPQWSAEKNDAVFGKCNNPSYHGHNYDLEVKLTGPIDPETGYVYDMKLLKDVIKENVTKKFDHKNLNLDVDEFKNLNPTAENIAVVIWNILREKIELKYDLTIRLYETERNFVEFSGD</sequence>
<evidence type="ECO:0000256" key="8">
    <source>
        <dbReference type="PIRNR" id="PIRNR006113"/>
    </source>
</evidence>
<feature type="binding site" evidence="10">
    <location>
        <position position="40"/>
    </location>
    <ligand>
        <name>Zn(2+)</name>
        <dbReference type="ChEBI" id="CHEBI:29105"/>
    </ligand>
</feature>
<dbReference type="UniPathway" id="UPA00391"/>
<dbReference type="SUPFAM" id="SSF55620">
    <property type="entry name" value="Tetrahydrobiopterin biosynthesis enzymes-like"/>
    <property type="match status" value="1"/>
</dbReference>
<dbReference type="eggNOG" id="COG0720">
    <property type="taxonomic scope" value="Bacteria"/>
</dbReference>
<comment type="cofactor">
    <cofactor evidence="8 10">
        <name>Zn(2+)</name>
        <dbReference type="ChEBI" id="CHEBI:29105"/>
    </cofactor>
    <text evidence="8 10">Binds 1 zinc ion per subunit.</text>
</comment>
<keyword evidence="4 8" id="KW-0479">Metal-binding</keyword>
<keyword evidence="5 8" id="KW-0862">Zinc</keyword>
<dbReference type="InterPro" id="IPR007115">
    <property type="entry name" value="6-PTP_synth/QueD"/>
</dbReference>
<dbReference type="RefSeq" id="WP_014019045.1">
    <property type="nucleotide sequence ID" value="NC_015914.1"/>
</dbReference>
<dbReference type="Proteomes" id="UP000001635">
    <property type="component" value="Chromosome"/>
</dbReference>
<name>G0IUI5_CYCMS</name>
<evidence type="ECO:0000256" key="10">
    <source>
        <dbReference type="PIRSR" id="PIRSR006113-2"/>
    </source>
</evidence>
<evidence type="ECO:0000313" key="12">
    <source>
        <dbReference type="Proteomes" id="UP000001635"/>
    </source>
</evidence>
<comment type="pathway">
    <text evidence="1 8">Purine metabolism; 7-cyano-7-deazaguanine biosynthesis.</text>
</comment>
<evidence type="ECO:0000256" key="4">
    <source>
        <dbReference type="ARBA" id="ARBA00022723"/>
    </source>
</evidence>
<dbReference type="Pfam" id="PF01242">
    <property type="entry name" value="PTPS"/>
    <property type="match status" value="1"/>
</dbReference>
<dbReference type="InterPro" id="IPR038418">
    <property type="entry name" value="6-PTP_synth/QueD_sf"/>
</dbReference>
<dbReference type="PANTHER" id="PTHR12589:SF7">
    <property type="entry name" value="6-PYRUVOYL TETRAHYDROBIOPTERIN SYNTHASE"/>
    <property type="match status" value="1"/>
</dbReference>
<dbReference type="FunFam" id="3.30.479.10:FF:000003">
    <property type="entry name" value="6-pyruvoyl tetrahydrobiopterin synthase"/>
    <property type="match status" value="1"/>
</dbReference>
<dbReference type="GO" id="GO:0008616">
    <property type="term" value="P:tRNA queuosine(34) biosynthetic process"/>
    <property type="evidence" value="ECO:0007669"/>
    <property type="project" value="UniProtKB-KW"/>
</dbReference>
<accession>G0IUI5</accession>
<organism evidence="11 12">
    <name type="scientific">Cyclobacterium marinum (strain ATCC 25205 / DSM 745 / LMG 13164 / NCIMB 1802)</name>
    <name type="common">Flectobacillus marinus</name>
    <dbReference type="NCBI Taxonomy" id="880070"/>
    <lineage>
        <taxon>Bacteria</taxon>
        <taxon>Pseudomonadati</taxon>
        <taxon>Bacteroidota</taxon>
        <taxon>Cytophagia</taxon>
        <taxon>Cytophagales</taxon>
        <taxon>Cyclobacteriaceae</taxon>
        <taxon>Cyclobacterium</taxon>
    </lineage>
</organism>
<evidence type="ECO:0000256" key="7">
    <source>
        <dbReference type="ARBA" id="ARBA00048807"/>
    </source>
</evidence>
<keyword evidence="8" id="KW-0671">Queuosine biosynthesis</keyword>
<dbReference type="HOGENOM" id="CLU_111016_2_0_10"/>
<feature type="active site" description="Charge relay system" evidence="9">
    <location>
        <position position="81"/>
    </location>
</feature>
<evidence type="ECO:0000256" key="9">
    <source>
        <dbReference type="PIRSR" id="PIRSR006113-1"/>
    </source>
</evidence>
<evidence type="ECO:0000256" key="3">
    <source>
        <dbReference type="ARBA" id="ARBA00018141"/>
    </source>
</evidence>
<evidence type="ECO:0000313" key="11">
    <source>
        <dbReference type="EMBL" id="AEL24748.1"/>
    </source>
</evidence>
<evidence type="ECO:0000256" key="2">
    <source>
        <dbReference type="ARBA" id="ARBA00008900"/>
    </source>
</evidence>
<dbReference type="KEGG" id="cmr:Cycma_0976"/>
<dbReference type="GO" id="GO:0070497">
    <property type="term" value="F:6-carboxytetrahydropterin synthase activity"/>
    <property type="evidence" value="ECO:0007669"/>
    <property type="project" value="UniProtKB-EC"/>
</dbReference>
<comment type="catalytic activity">
    <reaction evidence="7 8">
        <text>7,8-dihydroneopterin 3'-triphosphate + H2O = 6-carboxy-5,6,7,8-tetrahydropterin + triphosphate + acetaldehyde + 2 H(+)</text>
        <dbReference type="Rhea" id="RHEA:27966"/>
        <dbReference type="ChEBI" id="CHEBI:15343"/>
        <dbReference type="ChEBI" id="CHEBI:15377"/>
        <dbReference type="ChEBI" id="CHEBI:15378"/>
        <dbReference type="ChEBI" id="CHEBI:18036"/>
        <dbReference type="ChEBI" id="CHEBI:58462"/>
        <dbReference type="ChEBI" id="CHEBI:61032"/>
        <dbReference type="EC" id="4.1.2.50"/>
    </reaction>
</comment>
<keyword evidence="12" id="KW-1185">Reference proteome</keyword>
<keyword evidence="6 8" id="KW-0456">Lyase</keyword>
<dbReference type="EC" id="4.-.-.-" evidence="8"/>
<dbReference type="PANTHER" id="PTHR12589">
    <property type="entry name" value="PYRUVOYL TETRAHYDROBIOPTERIN SYNTHASE"/>
    <property type="match status" value="1"/>
</dbReference>
<feature type="binding site" evidence="10">
    <location>
        <position position="15"/>
    </location>
    <ligand>
        <name>Zn(2+)</name>
        <dbReference type="ChEBI" id="CHEBI:29105"/>
    </ligand>
</feature>
<comment type="similarity">
    <text evidence="2 8">Belongs to the PTPS family. QueD subfamily.</text>
</comment>
<dbReference type="GO" id="GO:0046872">
    <property type="term" value="F:metal ion binding"/>
    <property type="evidence" value="ECO:0007669"/>
    <property type="project" value="UniProtKB-KW"/>
</dbReference>
<feature type="active site" description="Proton acceptor" evidence="9">
    <location>
        <position position="34"/>
    </location>
</feature>
<reference evidence="12" key="1">
    <citation type="submission" date="2011-07" db="EMBL/GenBank/DDBJ databases">
        <title>The complete genome of Cyclobacterium marinum DSM 745.</title>
        <authorList>
            <person name="Lucas S."/>
            <person name="Han J."/>
            <person name="Lapidus A."/>
            <person name="Bruce D."/>
            <person name="Goodwin L."/>
            <person name="Pitluck S."/>
            <person name="Peters L."/>
            <person name="Kyrpides N."/>
            <person name="Mavromatis K."/>
            <person name="Ivanova N."/>
            <person name="Ovchinnikova G."/>
            <person name="Chertkov O."/>
            <person name="Detter J.C."/>
            <person name="Tapia R."/>
            <person name="Han C."/>
            <person name="Land M."/>
            <person name="Hauser L."/>
            <person name="Markowitz V."/>
            <person name="Cheng J.-F."/>
            <person name="Hugenholtz P."/>
            <person name="Woyke T."/>
            <person name="Wu D."/>
            <person name="Tindall B."/>
            <person name="Schuetze A."/>
            <person name="Brambilla E."/>
            <person name="Klenk H.-P."/>
            <person name="Eisen J.A."/>
        </authorList>
    </citation>
    <scope>NUCLEOTIDE SEQUENCE [LARGE SCALE GENOMIC DNA]</scope>
    <source>
        <strain evidence="12">ATCC 25205 / DSM 745 / LMG 13164 / NCIMB 1802</strain>
    </source>
</reference>
<evidence type="ECO:0000256" key="6">
    <source>
        <dbReference type="ARBA" id="ARBA00023239"/>
    </source>
</evidence>